<dbReference type="KEGG" id="sla:SERLADRAFT_456327"/>
<dbReference type="RefSeq" id="XP_007313254.1">
    <property type="nucleotide sequence ID" value="XM_007313192.1"/>
</dbReference>
<dbReference type="OrthoDB" id="2676469at2759"/>
<dbReference type="GeneID" id="18817303"/>
<evidence type="ECO:0000313" key="1">
    <source>
        <dbReference type="EMBL" id="EGO29012.1"/>
    </source>
</evidence>
<dbReference type="Proteomes" id="UP000008064">
    <property type="component" value="Unassembled WGS sequence"/>
</dbReference>
<sequence length="108" mass="12242">MCVTSCLAYTGPFASLEICPKCGEPRYDQSKLVSSGGKEKVPRQQFHTIPVRPQLQALRRHSDTATSMHYRERQTADIMEELKLNNNILSSYDDFFHGKDYLDAVSDG</sequence>
<reference evidence="1" key="1">
    <citation type="submission" date="2011-04" db="EMBL/GenBank/DDBJ databases">
        <title>Evolution of plant cell wall degrading machinery underlies the functional diversity of forest fungi.</title>
        <authorList>
            <consortium name="US DOE Joint Genome Institute (JGI-PGF)"/>
            <person name="Eastwood D.C."/>
            <person name="Floudas D."/>
            <person name="Binder M."/>
            <person name="Majcherczyk A."/>
            <person name="Schneider P."/>
            <person name="Aerts A."/>
            <person name="Asiegbu F.O."/>
            <person name="Baker S.E."/>
            <person name="Barry K."/>
            <person name="Bendiksby M."/>
            <person name="Blumentritt M."/>
            <person name="Coutinho P.M."/>
            <person name="Cullen D."/>
            <person name="Cullen D."/>
            <person name="Gathman A."/>
            <person name="Goodell B."/>
            <person name="Henrissat B."/>
            <person name="Ihrmark K."/>
            <person name="Kauserud H."/>
            <person name="Kohler A."/>
            <person name="LaButti K."/>
            <person name="Lapidus A."/>
            <person name="Lavin J.L."/>
            <person name="Lee Y.-H."/>
            <person name="Lindquist E."/>
            <person name="Lilly W."/>
            <person name="Lucas S."/>
            <person name="Morin E."/>
            <person name="Murat C."/>
            <person name="Oguiza J.A."/>
            <person name="Park J."/>
            <person name="Pisabarro A.G."/>
            <person name="Riley R."/>
            <person name="Rosling A."/>
            <person name="Salamov A."/>
            <person name="Schmidt O."/>
            <person name="Schmutz J."/>
            <person name="Skrede I."/>
            <person name="Stenlid J."/>
            <person name="Wiebenga A."/>
            <person name="Xie X."/>
            <person name="Kues U."/>
            <person name="Hibbett D.S."/>
            <person name="Hoffmeister D."/>
            <person name="Hogberg N."/>
            <person name="Martin F."/>
            <person name="Grigoriev I.V."/>
            <person name="Watkinson S.C."/>
        </authorList>
    </citation>
    <scope>NUCLEOTIDE SEQUENCE</scope>
    <source>
        <strain evidence="1">S7.9</strain>
    </source>
</reference>
<gene>
    <name evidence="1" type="ORF">SERLADRAFT_456327</name>
</gene>
<organism>
    <name type="scientific">Serpula lacrymans var. lacrymans (strain S7.9)</name>
    <name type="common">Dry rot fungus</name>
    <dbReference type="NCBI Taxonomy" id="578457"/>
    <lineage>
        <taxon>Eukaryota</taxon>
        <taxon>Fungi</taxon>
        <taxon>Dikarya</taxon>
        <taxon>Basidiomycota</taxon>
        <taxon>Agaricomycotina</taxon>
        <taxon>Agaricomycetes</taxon>
        <taxon>Agaricomycetidae</taxon>
        <taxon>Boletales</taxon>
        <taxon>Coniophorineae</taxon>
        <taxon>Serpulaceae</taxon>
        <taxon>Serpula</taxon>
    </lineage>
</organism>
<name>F8NIX9_SERL9</name>
<dbReference type="HOGENOM" id="CLU_1939023_0_0_1"/>
<proteinExistence type="predicted"/>
<protein>
    <submittedName>
        <fullName evidence="1">Uncharacterized protein</fullName>
    </submittedName>
</protein>
<dbReference type="AlphaFoldDB" id="F8NIX9"/>
<accession>F8NIX9</accession>
<dbReference type="EMBL" id="GL945429">
    <property type="protein sequence ID" value="EGO29012.1"/>
    <property type="molecule type" value="Genomic_DNA"/>
</dbReference>